<protein>
    <submittedName>
        <fullName evidence="2">ROK family protein</fullName>
    </submittedName>
</protein>
<reference evidence="2 3" key="1">
    <citation type="submission" date="2018-01" db="EMBL/GenBank/DDBJ databases">
        <title>Twenty Corynebacterium bovis Genomes.</title>
        <authorList>
            <person name="Gulvik C.A."/>
        </authorList>
    </citation>
    <scope>NUCLEOTIDE SEQUENCE [LARGE SCALE GENOMIC DNA]</scope>
    <source>
        <strain evidence="2 3">F6900</strain>
    </source>
</reference>
<dbReference type="EMBL" id="PQNK01000001">
    <property type="protein sequence ID" value="RRO87964.1"/>
    <property type="molecule type" value="Genomic_DNA"/>
</dbReference>
<dbReference type="SUPFAM" id="SSF53067">
    <property type="entry name" value="Actin-like ATPase domain"/>
    <property type="match status" value="1"/>
</dbReference>
<dbReference type="InterPro" id="IPR000600">
    <property type="entry name" value="ROK"/>
</dbReference>
<dbReference type="Pfam" id="PF00480">
    <property type="entry name" value="ROK"/>
    <property type="match status" value="1"/>
</dbReference>
<dbReference type="CDD" id="cd24058">
    <property type="entry name" value="ASKHA_NBD_ROK_PPGK"/>
    <property type="match status" value="1"/>
</dbReference>
<dbReference type="Gene3D" id="3.30.420.40">
    <property type="match status" value="2"/>
</dbReference>
<dbReference type="InterPro" id="IPR043129">
    <property type="entry name" value="ATPase_NBD"/>
</dbReference>
<sequence>MASAAAAAHTEGHGVAEGSGTQSPEIGFGVDIGGSGIKGAAVDYSTGEFTTDRIKIETPRPATPDAVAETVARLLDEAGWEGPVGLTVPAVVRNQTAESAANIDPTWIGTDVDELFHRHLGRDRTITVLNDADAAGIAEVTYGDPRARSGSVIMLTFGTGIGSALLMDGHLFPNTELGHFPYANGETETWASSAVRDREELSYKEWAKRVDGVLHEFRRLFSPGTFIVGGGISRKAEKWIPHLTVDAEVVPAELRNRAGIVGAALAVRDGLRP</sequence>
<name>A0A426QBX7_9CORY</name>
<comment type="similarity">
    <text evidence="1">Belongs to the ROK (NagC/XylR) family.</text>
</comment>
<accession>A0A426QBX7</accession>
<dbReference type="AlphaFoldDB" id="A0A426QBX7"/>
<proteinExistence type="inferred from homology"/>
<dbReference type="Proteomes" id="UP000276526">
    <property type="component" value="Unassembled WGS sequence"/>
</dbReference>
<dbReference type="PANTHER" id="PTHR18964:SF146">
    <property type="entry name" value="POLYPHOSPHATE GLUCOKINASE"/>
    <property type="match status" value="1"/>
</dbReference>
<evidence type="ECO:0000313" key="3">
    <source>
        <dbReference type="Proteomes" id="UP000276526"/>
    </source>
</evidence>
<dbReference type="NCBIfam" id="NF045942">
    <property type="entry name" value="PolPhglucPhase"/>
    <property type="match status" value="1"/>
</dbReference>
<organism evidence="2 3">
    <name type="scientific">Corynebacterium bovis</name>
    <dbReference type="NCBI Taxonomy" id="36808"/>
    <lineage>
        <taxon>Bacteria</taxon>
        <taxon>Bacillati</taxon>
        <taxon>Actinomycetota</taxon>
        <taxon>Actinomycetes</taxon>
        <taxon>Mycobacteriales</taxon>
        <taxon>Corynebacteriaceae</taxon>
        <taxon>Corynebacterium</taxon>
    </lineage>
</organism>
<dbReference type="OrthoDB" id="849313at2"/>
<evidence type="ECO:0000256" key="1">
    <source>
        <dbReference type="ARBA" id="ARBA00006479"/>
    </source>
</evidence>
<dbReference type="PANTHER" id="PTHR18964">
    <property type="entry name" value="ROK (REPRESSOR, ORF, KINASE) FAMILY"/>
    <property type="match status" value="1"/>
</dbReference>
<evidence type="ECO:0000313" key="2">
    <source>
        <dbReference type="EMBL" id="RRO87964.1"/>
    </source>
</evidence>
<gene>
    <name evidence="2" type="ORF">CXF48_00970</name>
</gene>
<comment type="caution">
    <text evidence="2">The sequence shown here is derived from an EMBL/GenBank/DDBJ whole genome shotgun (WGS) entry which is preliminary data.</text>
</comment>